<dbReference type="OrthoDB" id="66829at2"/>
<dbReference type="InterPro" id="IPR004360">
    <property type="entry name" value="Glyas_Fos-R_dOase_dom"/>
</dbReference>
<dbReference type="PRINTS" id="PR00311">
    <property type="entry name" value="BLEOMYCINRST"/>
</dbReference>
<gene>
    <name evidence="5" type="ORF">DSM01_1287</name>
    <name evidence="6" type="ORF">SAMN04487999_1994</name>
</gene>
<dbReference type="Gene3D" id="3.10.180.10">
    <property type="entry name" value="2,3-Dihydroxybiphenyl 1,2-Dioxygenase, domain 1"/>
    <property type="match status" value="1"/>
</dbReference>
<organism evidence="6 7">
    <name type="scientific">Leeuwenhoekiella palythoae</name>
    <dbReference type="NCBI Taxonomy" id="573501"/>
    <lineage>
        <taxon>Bacteria</taxon>
        <taxon>Pseudomonadati</taxon>
        <taxon>Bacteroidota</taxon>
        <taxon>Flavobacteriia</taxon>
        <taxon>Flavobacteriales</taxon>
        <taxon>Flavobacteriaceae</taxon>
        <taxon>Leeuwenhoekiella</taxon>
    </lineage>
</organism>
<dbReference type="GO" id="GO:0046677">
    <property type="term" value="P:response to antibiotic"/>
    <property type="evidence" value="ECO:0007669"/>
    <property type="project" value="UniProtKB-KW"/>
</dbReference>
<evidence type="ECO:0000256" key="1">
    <source>
        <dbReference type="ARBA" id="ARBA00011051"/>
    </source>
</evidence>
<keyword evidence="3" id="KW-0046">Antibiotic resistance</keyword>
<reference evidence="7" key="1">
    <citation type="submission" date="2016-11" db="EMBL/GenBank/DDBJ databases">
        <authorList>
            <person name="Varghese N."/>
            <person name="Submissions S."/>
        </authorList>
    </citation>
    <scope>NUCLEOTIDE SEQUENCE [LARGE SCALE GENOMIC DNA]</scope>
    <source>
        <strain evidence="7">DSM 19859</strain>
    </source>
</reference>
<dbReference type="Pfam" id="PF00903">
    <property type="entry name" value="Glyoxalase"/>
    <property type="match status" value="1"/>
</dbReference>
<protein>
    <recommendedName>
        <fullName evidence="2">Bleomycin resistance protein</fullName>
    </recommendedName>
</protein>
<dbReference type="InterPro" id="IPR037523">
    <property type="entry name" value="VOC_core"/>
</dbReference>
<evidence type="ECO:0000256" key="3">
    <source>
        <dbReference type="ARBA" id="ARBA00023251"/>
    </source>
</evidence>
<reference evidence="5 8" key="3">
    <citation type="submission" date="2018-07" db="EMBL/GenBank/DDBJ databases">
        <title>Leeuwenhoekiella genomics.</title>
        <authorList>
            <person name="Tahon G."/>
            <person name="Willems A."/>
        </authorList>
    </citation>
    <scope>NUCLEOTIDE SEQUENCE [LARGE SCALE GENOMIC DNA]</scope>
    <source>
        <strain evidence="5 8">LMG 24856</strain>
    </source>
</reference>
<dbReference type="Proteomes" id="UP000184240">
    <property type="component" value="Unassembled WGS sequence"/>
</dbReference>
<dbReference type="EMBL" id="QOVN01000002">
    <property type="protein sequence ID" value="RXG30537.1"/>
    <property type="molecule type" value="Genomic_DNA"/>
</dbReference>
<dbReference type="InterPro" id="IPR000335">
    <property type="entry name" value="Bleomycin-R"/>
</dbReference>
<evidence type="ECO:0000313" key="5">
    <source>
        <dbReference type="EMBL" id="RXG30537.1"/>
    </source>
</evidence>
<reference evidence="6" key="2">
    <citation type="submission" date="2016-11" db="EMBL/GenBank/DDBJ databases">
        <authorList>
            <person name="Jaros S."/>
            <person name="Januszkiewicz K."/>
            <person name="Wedrychowicz H."/>
        </authorList>
    </citation>
    <scope>NUCLEOTIDE SEQUENCE [LARGE SCALE GENOMIC DNA]</scope>
    <source>
        <strain evidence="6">DSM 19859</strain>
    </source>
</reference>
<dbReference type="Proteomes" id="UP000290037">
    <property type="component" value="Unassembled WGS sequence"/>
</dbReference>
<dbReference type="RefSeq" id="WP_072982654.1">
    <property type="nucleotide sequence ID" value="NZ_FQXT01000003.1"/>
</dbReference>
<name>A0A1M5Y7J8_9FLAO</name>
<dbReference type="InterPro" id="IPR029068">
    <property type="entry name" value="Glyas_Bleomycin-R_OHBP_Dase"/>
</dbReference>
<dbReference type="SUPFAM" id="SSF54593">
    <property type="entry name" value="Glyoxalase/Bleomycin resistance protein/Dihydroxybiphenyl dioxygenase"/>
    <property type="match status" value="1"/>
</dbReference>
<dbReference type="PROSITE" id="PS51819">
    <property type="entry name" value="VOC"/>
    <property type="match status" value="1"/>
</dbReference>
<evidence type="ECO:0000313" key="8">
    <source>
        <dbReference type="Proteomes" id="UP000290037"/>
    </source>
</evidence>
<accession>A0A1M5Y7J8</accession>
<keyword evidence="8" id="KW-1185">Reference proteome</keyword>
<dbReference type="STRING" id="573501.SAMN04487999_1994"/>
<dbReference type="AlphaFoldDB" id="A0A1M5Y7J8"/>
<comment type="similarity">
    <text evidence="1">Belongs to the bleomycin resistance protein family.</text>
</comment>
<proteinExistence type="inferred from homology"/>
<evidence type="ECO:0000313" key="7">
    <source>
        <dbReference type="Proteomes" id="UP000184240"/>
    </source>
</evidence>
<dbReference type="EMBL" id="FQXT01000003">
    <property type="protein sequence ID" value="SHI07952.1"/>
    <property type="molecule type" value="Genomic_DNA"/>
</dbReference>
<evidence type="ECO:0000259" key="4">
    <source>
        <dbReference type="PROSITE" id="PS51819"/>
    </source>
</evidence>
<evidence type="ECO:0000256" key="2">
    <source>
        <dbReference type="ARBA" id="ARBA00021572"/>
    </source>
</evidence>
<feature type="domain" description="VOC" evidence="4">
    <location>
        <begin position="8"/>
        <end position="127"/>
    </location>
</feature>
<sequence length="128" mass="15178">MSASNTDYLAQIIPILPVKDVLEALEFYIKKLGFELVFIDEERQPRYAGIRRNNIALHLQWHEASEWEQDKNRPMLRIQVQGIENLYKKYQLMGVFHNHTSLEEKPWGTLEFAFYDPFKNGLIFYAEA</sequence>
<evidence type="ECO:0000313" key="6">
    <source>
        <dbReference type="EMBL" id="SHI07952.1"/>
    </source>
</evidence>